<feature type="compositionally biased region" description="Basic and acidic residues" evidence="1">
    <location>
        <begin position="92"/>
        <end position="106"/>
    </location>
</feature>
<feature type="region of interest" description="Disordered" evidence="1">
    <location>
        <begin position="1"/>
        <end position="46"/>
    </location>
</feature>
<sequence length="218" mass="24428">MIKHRTISTAGWHSRHTSQDAGQEKAFKSDRRGSGADKVKKLAMSEPELDDKAYGNIRSTHKSAPGLADSEYAESTTICDVVRKHKTQRKGRKEDTKHSPNAEKHVGMVDAPPTWCTPRHYWKAHGAFELPACNAILINLWTDPHDHRPGLRNARERQWSAVARMMTSELESKEILVIATVAFGRALTPGSRIGMSAQPFASSAQHHHRCGDWMSWSE</sequence>
<comment type="caution">
    <text evidence="2">The sequence shown here is derived from an EMBL/GenBank/DDBJ whole genome shotgun (WGS) entry which is preliminary data.</text>
</comment>
<evidence type="ECO:0000313" key="3">
    <source>
        <dbReference type="Proteomes" id="UP000070133"/>
    </source>
</evidence>
<evidence type="ECO:0000313" key="2">
    <source>
        <dbReference type="EMBL" id="KXS99682.1"/>
    </source>
</evidence>
<dbReference type="Proteomes" id="UP000070133">
    <property type="component" value="Unassembled WGS sequence"/>
</dbReference>
<gene>
    <name evidence="2" type="ORF">AC578_9855</name>
</gene>
<name>A0A139HB68_9PEZI</name>
<keyword evidence="3" id="KW-1185">Reference proteome</keyword>
<accession>A0A139HB68</accession>
<organism evidence="2 3">
    <name type="scientific">Pseudocercospora eumusae</name>
    <dbReference type="NCBI Taxonomy" id="321146"/>
    <lineage>
        <taxon>Eukaryota</taxon>
        <taxon>Fungi</taxon>
        <taxon>Dikarya</taxon>
        <taxon>Ascomycota</taxon>
        <taxon>Pezizomycotina</taxon>
        <taxon>Dothideomycetes</taxon>
        <taxon>Dothideomycetidae</taxon>
        <taxon>Mycosphaerellales</taxon>
        <taxon>Mycosphaerellaceae</taxon>
        <taxon>Pseudocercospora</taxon>
    </lineage>
</organism>
<reference evidence="2 3" key="1">
    <citation type="submission" date="2015-07" db="EMBL/GenBank/DDBJ databases">
        <title>Comparative genomics of the Sigatoka disease complex on banana suggests a link between parallel evolutionary changes in Pseudocercospora fijiensis and Pseudocercospora eumusae and increased virulence on the banana host.</title>
        <authorList>
            <person name="Chang T.-C."/>
            <person name="Salvucci A."/>
            <person name="Crous P.W."/>
            <person name="Stergiopoulos I."/>
        </authorList>
    </citation>
    <scope>NUCLEOTIDE SEQUENCE [LARGE SCALE GENOMIC DNA]</scope>
    <source>
        <strain evidence="2 3">CBS 114824</strain>
    </source>
</reference>
<dbReference type="AlphaFoldDB" id="A0A139HB68"/>
<evidence type="ECO:0000256" key="1">
    <source>
        <dbReference type="SAM" id="MobiDB-lite"/>
    </source>
</evidence>
<dbReference type="EMBL" id="LFZN01000088">
    <property type="protein sequence ID" value="KXS99682.1"/>
    <property type="molecule type" value="Genomic_DNA"/>
</dbReference>
<feature type="compositionally biased region" description="Basic and acidic residues" evidence="1">
    <location>
        <begin position="22"/>
        <end position="40"/>
    </location>
</feature>
<feature type="region of interest" description="Disordered" evidence="1">
    <location>
        <begin position="85"/>
        <end position="106"/>
    </location>
</feature>
<protein>
    <submittedName>
        <fullName evidence="2">Uncharacterized protein</fullName>
    </submittedName>
</protein>
<proteinExistence type="predicted"/>